<dbReference type="EMBL" id="JACAZI010000013">
    <property type="protein sequence ID" value="KAF7345550.1"/>
    <property type="molecule type" value="Genomic_DNA"/>
</dbReference>
<sequence length="202" mass="21987">MATGTPHMEDISRSFTDAAASRNAEPVESTNNPGLHSIRTLVQQAMRAVFNDHPLCAIAEEHRKKAEALAAKPDGNPDVGFNNDAVYNEYCKYLILHPHTESPEYRKIFARVYDLEQMKNTGISTTANESPDFNSQGNSNGGPGPRGSKANHIPSGMNLDPKGSGIGDLSRCPVLGYFSKWNFLLLGLLIGAIGSFLIQRDN</sequence>
<accession>A0A8H7CPP2</accession>
<reference evidence="3" key="1">
    <citation type="submission" date="2020-05" db="EMBL/GenBank/DDBJ databases">
        <title>Mycena genomes resolve the evolution of fungal bioluminescence.</title>
        <authorList>
            <person name="Tsai I.J."/>
        </authorList>
    </citation>
    <scope>NUCLEOTIDE SEQUENCE</scope>
    <source>
        <strain evidence="3">CCC161011</strain>
    </source>
</reference>
<dbReference type="AlphaFoldDB" id="A0A8H7CPP2"/>
<feature type="transmembrane region" description="Helical" evidence="2">
    <location>
        <begin position="181"/>
        <end position="198"/>
    </location>
</feature>
<keyword evidence="2" id="KW-1133">Transmembrane helix</keyword>
<keyword evidence="4" id="KW-1185">Reference proteome</keyword>
<name>A0A8H7CPP2_9AGAR</name>
<comment type="caution">
    <text evidence="3">The sequence shown here is derived from an EMBL/GenBank/DDBJ whole genome shotgun (WGS) entry which is preliminary data.</text>
</comment>
<evidence type="ECO:0000313" key="3">
    <source>
        <dbReference type="EMBL" id="KAF7345550.1"/>
    </source>
</evidence>
<feature type="region of interest" description="Disordered" evidence="1">
    <location>
        <begin position="123"/>
        <end position="159"/>
    </location>
</feature>
<evidence type="ECO:0000256" key="1">
    <source>
        <dbReference type="SAM" id="MobiDB-lite"/>
    </source>
</evidence>
<dbReference type="Proteomes" id="UP000620124">
    <property type="component" value="Unassembled WGS sequence"/>
</dbReference>
<keyword evidence="2" id="KW-0812">Transmembrane</keyword>
<gene>
    <name evidence="3" type="ORF">MVEN_01573700</name>
</gene>
<evidence type="ECO:0000256" key="2">
    <source>
        <dbReference type="SAM" id="Phobius"/>
    </source>
</evidence>
<proteinExistence type="predicted"/>
<organism evidence="3 4">
    <name type="scientific">Mycena venus</name>
    <dbReference type="NCBI Taxonomy" id="2733690"/>
    <lineage>
        <taxon>Eukaryota</taxon>
        <taxon>Fungi</taxon>
        <taxon>Dikarya</taxon>
        <taxon>Basidiomycota</taxon>
        <taxon>Agaricomycotina</taxon>
        <taxon>Agaricomycetes</taxon>
        <taxon>Agaricomycetidae</taxon>
        <taxon>Agaricales</taxon>
        <taxon>Marasmiineae</taxon>
        <taxon>Mycenaceae</taxon>
        <taxon>Mycena</taxon>
    </lineage>
</organism>
<dbReference type="OrthoDB" id="3055042at2759"/>
<evidence type="ECO:0000313" key="4">
    <source>
        <dbReference type="Proteomes" id="UP000620124"/>
    </source>
</evidence>
<feature type="compositionally biased region" description="Polar residues" evidence="1">
    <location>
        <begin position="123"/>
        <end position="133"/>
    </location>
</feature>
<keyword evidence="2" id="KW-0472">Membrane</keyword>
<protein>
    <submittedName>
        <fullName evidence="3">Uncharacterized protein</fullName>
    </submittedName>
</protein>